<dbReference type="InterPro" id="IPR003781">
    <property type="entry name" value="CoA-bd"/>
</dbReference>
<accession>A0A857DIG4</accession>
<proteinExistence type="predicted"/>
<dbReference type="RefSeq" id="WP_019225564.1">
    <property type="nucleotide sequence ID" value="NZ_CP046996.1"/>
</dbReference>
<dbReference type="SUPFAM" id="SSF51735">
    <property type="entry name" value="NAD(P)-binding Rossmann-fold domains"/>
    <property type="match status" value="1"/>
</dbReference>
<dbReference type="EMBL" id="CP046996">
    <property type="protein sequence ID" value="QHA00408.1"/>
    <property type="molecule type" value="Genomic_DNA"/>
</dbReference>
<dbReference type="Gene3D" id="3.40.50.720">
    <property type="entry name" value="NAD(P)-binding Rossmann-like Domain"/>
    <property type="match status" value="1"/>
</dbReference>
<evidence type="ECO:0000259" key="1">
    <source>
        <dbReference type="Pfam" id="PF13380"/>
    </source>
</evidence>
<organism evidence="2 3">
    <name type="scientific">Dehalobacter restrictus</name>
    <dbReference type="NCBI Taxonomy" id="55583"/>
    <lineage>
        <taxon>Bacteria</taxon>
        <taxon>Bacillati</taxon>
        <taxon>Bacillota</taxon>
        <taxon>Clostridia</taxon>
        <taxon>Eubacteriales</taxon>
        <taxon>Desulfitobacteriaceae</taxon>
        <taxon>Dehalobacter</taxon>
    </lineage>
</organism>
<name>A0A857DIG4_9FIRM</name>
<gene>
    <name evidence="2" type="ORF">GQ588_07070</name>
</gene>
<protein>
    <submittedName>
        <fullName evidence="2">CoA-binding protein</fullName>
    </submittedName>
</protein>
<dbReference type="AlphaFoldDB" id="A0A857DIG4"/>
<reference evidence="2 3" key="1">
    <citation type="submission" date="2019-12" db="EMBL/GenBank/DDBJ databases">
        <title>Sequence classification of anaerobic respiratory reductive dehalogenases: First we see many, then we see few.</title>
        <authorList>
            <person name="Molenda O."/>
            <person name="Puentes Jacome L.A."/>
            <person name="Cao X."/>
            <person name="Nesbo C.L."/>
            <person name="Tang S."/>
            <person name="Morson N."/>
            <person name="Patron J."/>
            <person name="Lomheim L."/>
            <person name="Wishart D.S."/>
            <person name="Edwards E.A."/>
        </authorList>
    </citation>
    <scope>NUCLEOTIDE SEQUENCE [LARGE SCALE GENOMIC DNA]</scope>
    <source>
        <strain evidence="2 3">12DCA</strain>
    </source>
</reference>
<dbReference type="Pfam" id="PF13380">
    <property type="entry name" value="CoA_binding_2"/>
    <property type="match status" value="1"/>
</dbReference>
<sequence>MKEAKTIYAFSGSLDTSMRYAVYASSDRFLKHKHAWKAAHCLKYFGCRVYLVAPDLKTFEGSKVYPDLSALQGRVDVVVPCLRAELIQDIVRKTVECGAKAIWFQEQNWTPELDAACVENEIEVVRGCVLKHKIYPRPFAYLNPCYWHGWKVNKVPGKYQRS</sequence>
<dbReference type="Proteomes" id="UP000430508">
    <property type="component" value="Chromosome"/>
</dbReference>
<feature type="domain" description="CoA-binding" evidence="1">
    <location>
        <begin position="31"/>
        <end position="130"/>
    </location>
</feature>
<evidence type="ECO:0000313" key="3">
    <source>
        <dbReference type="Proteomes" id="UP000430508"/>
    </source>
</evidence>
<dbReference type="InterPro" id="IPR036291">
    <property type="entry name" value="NAD(P)-bd_dom_sf"/>
</dbReference>
<evidence type="ECO:0000313" key="2">
    <source>
        <dbReference type="EMBL" id="QHA00408.1"/>
    </source>
</evidence>